<evidence type="ECO:0000256" key="7">
    <source>
        <dbReference type="SAM" id="MobiDB-lite"/>
    </source>
</evidence>
<keyword evidence="9" id="KW-1185">Reference proteome</keyword>
<proteinExistence type="predicted"/>
<evidence type="ECO:0000313" key="8">
    <source>
        <dbReference type="EMBL" id="KIX02872.1"/>
    </source>
</evidence>
<evidence type="ECO:0000256" key="4">
    <source>
        <dbReference type="ARBA" id="ARBA00022801"/>
    </source>
</evidence>
<keyword evidence="3" id="KW-0479">Metal-binding</keyword>
<keyword evidence="6" id="KW-0482">Metalloprotease</keyword>
<gene>
    <name evidence="8" type="ORF">Z518_08815</name>
</gene>
<dbReference type="VEuPathDB" id="FungiDB:Z518_08815"/>
<dbReference type="Pfam" id="PF07998">
    <property type="entry name" value="Peptidase_M54"/>
    <property type="match status" value="1"/>
</dbReference>
<evidence type="ECO:0000256" key="3">
    <source>
        <dbReference type="ARBA" id="ARBA00022723"/>
    </source>
</evidence>
<evidence type="ECO:0000256" key="2">
    <source>
        <dbReference type="ARBA" id="ARBA00022670"/>
    </source>
</evidence>
<accession>A0A0D2FLJ8</accession>
<dbReference type="OrthoDB" id="2365600at2759"/>
<evidence type="ECO:0000313" key="9">
    <source>
        <dbReference type="Proteomes" id="UP000053617"/>
    </source>
</evidence>
<protein>
    <recommendedName>
        <fullName evidence="10">Archaemetzincin-2</fullName>
    </recommendedName>
</protein>
<dbReference type="InterPro" id="IPR024079">
    <property type="entry name" value="MetalloPept_cat_dom_sf"/>
</dbReference>
<dbReference type="EMBL" id="KN847480">
    <property type="protein sequence ID" value="KIX02872.1"/>
    <property type="molecule type" value="Genomic_DNA"/>
</dbReference>
<dbReference type="GeneID" id="25296886"/>
<evidence type="ECO:0000256" key="6">
    <source>
        <dbReference type="ARBA" id="ARBA00023049"/>
    </source>
</evidence>
<dbReference type="GO" id="GO:0008237">
    <property type="term" value="F:metallopeptidase activity"/>
    <property type="evidence" value="ECO:0007669"/>
    <property type="project" value="UniProtKB-KW"/>
</dbReference>
<dbReference type="RefSeq" id="XP_013270008.1">
    <property type="nucleotide sequence ID" value="XM_013414554.1"/>
</dbReference>
<name>A0A0D2FLJ8_9EURO</name>
<dbReference type="CDD" id="cd11375">
    <property type="entry name" value="Peptidase_M54"/>
    <property type="match status" value="1"/>
</dbReference>
<sequence length="510" mass="56849">MPSSGAQPAPPNREKCKHDSLTFSPSNHAVTWGYSPYTNQQILTAITGKRKHSPRAAFSHHLDIFPAPLVLPGDEIDVDPTCPPQSFRSWVNLGVRNHVTSRRNVIYVAVSPEIDPSVGYMREWCRPKVDSSMNSKTPIQSTLDISSVVAYLQAFYHGLEVKLFPTKLTFTSWTHSPGHRPTRSQKTPSKGHSGVEYVALSTQRELVRIRVRSRAPLDSVSPPHLFPYTHQLNLSDLTDGAISILPSDAYALLLTTVHDIYESDDDDFCCGRAWGASRVAIVSSARYDPALDKLHAVDEDHVWPASHCKTFVEEMSRENLDGEGLDRVEKRRKITKSATAAYSLSLQKALKAHMTSVNVPPLSPLDISSANLFRLCRTASHELGHCLGLDHCMYKACLMQGAASVAEDLRQPPYLCPICERKVGWAVWGRDMARSMPKAKVGKTKGKNKRTLNREMDNSDWERKFSNWKLDRCLAMKRFCEGQGGSFAVFAAWLEDMLEVTGTRSGGSDL</sequence>
<dbReference type="HOGENOM" id="CLU_035433_2_1_1"/>
<dbReference type="PANTHER" id="PTHR15910">
    <property type="entry name" value="ARCHAEMETZINCIN"/>
    <property type="match status" value="1"/>
</dbReference>
<dbReference type="AlphaFoldDB" id="A0A0D2FLJ8"/>
<dbReference type="SUPFAM" id="SSF55486">
    <property type="entry name" value="Metalloproteases ('zincins'), catalytic domain"/>
    <property type="match status" value="1"/>
</dbReference>
<keyword evidence="5" id="KW-0862">Zinc</keyword>
<reference evidence="8 9" key="1">
    <citation type="submission" date="2015-01" db="EMBL/GenBank/DDBJ databases">
        <title>The Genome Sequence of Rhinocladiella mackenzie CBS 650.93.</title>
        <authorList>
            <consortium name="The Broad Institute Genomics Platform"/>
            <person name="Cuomo C."/>
            <person name="de Hoog S."/>
            <person name="Gorbushina A."/>
            <person name="Stielow B."/>
            <person name="Teixiera M."/>
            <person name="Abouelleil A."/>
            <person name="Chapman S.B."/>
            <person name="Priest M."/>
            <person name="Young S.K."/>
            <person name="Wortman J."/>
            <person name="Nusbaum C."/>
            <person name="Birren B."/>
        </authorList>
    </citation>
    <scope>NUCLEOTIDE SEQUENCE [LARGE SCALE GENOMIC DNA]</scope>
    <source>
        <strain evidence="8 9">CBS 650.93</strain>
    </source>
</reference>
<evidence type="ECO:0000256" key="5">
    <source>
        <dbReference type="ARBA" id="ARBA00022833"/>
    </source>
</evidence>
<keyword evidence="4" id="KW-0378">Hydrolase</keyword>
<evidence type="ECO:0000256" key="1">
    <source>
        <dbReference type="ARBA" id="ARBA00001947"/>
    </source>
</evidence>
<keyword evidence="2" id="KW-0645">Protease</keyword>
<dbReference type="GO" id="GO:0006508">
    <property type="term" value="P:proteolysis"/>
    <property type="evidence" value="ECO:0007669"/>
    <property type="project" value="UniProtKB-KW"/>
</dbReference>
<dbReference type="InterPro" id="IPR012962">
    <property type="entry name" value="Pept_M54_archaemetzincn"/>
</dbReference>
<dbReference type="Proteomes" id="UP000053617">
    <property type="component" value="Unassembled WGS sequence"/>
</dbReference>
<comment type="cofactor">
    <cofactor evidence="1">
        <name>Zn(2+)</name>
        <dbReference type="ChEBI" id="CHEBI:29105"/>
    </cofactor>
</comment>
<evidence type="ECO:0008006" key="10">
    <source>
        <dbReference type="Google" id="ProtNLM"/>
    </source>
</evidence>
<dbReference type="PANTHER" id="PTHR15910:SF1">
    <property type="entry name" value="ARCHAEMETZINCIN-2"/>
    <property type="match status" value="1"/>
</dbReference>
<dbReference type="GO" id="GO:0046872">
    <property type="term" value="F:metal ion binding"/>
    <property type="evidence" value="ECO:0007669"/>
    <property type="project" value="UniProtKB-KW"/>
</dbReference>
<feature type="region of interest" description="Disordered" evidence="7">
    <location>
        <begin position="175"/>
        <end position="194"/>
    </location>
</feature>
<dbReference type="Gene3D" id="3.40.390.10">
    <property type="entry name" value="Collagenase (Catalytic Domain)"/>
    <property type="match status" value="1"/>
</dbReference>
<organism evidence="8 9">
    <name type="scientific">Rhinocladiella mackenziei CBS 650.93</name>
    <dbReference type="NCBI Taxonomy" id="1442369"/>
    <lineage>
        <taxon>Eukaryota</taxon>
        <taxon>Fungi</taxon>
        <taxon>Dikarya</taxon>
        <taxon>Ascomycota</taxon>
        <taxon>Pezizomycotina</taxon>
        <taxon>Eurotiomycetes</taxon>
        <taxon>Chaetothyriomycetidae</taxon>
        <taxon>Chaetothyriales</taxon>
        <taxon>Herpotrichiellaceae</taxon>
        <taxon>Rhinocladiella</taxon>
    </lineage>
</organism>